<reference evidence="4" key="1">
    <citation type="submission" date="2016-04" db="EMBL/GenBank/DDBJ databases">
        <authorList>
            <person name="Tagini F."/>
        </authorList>
    </citation>
    <scope>NUCLEOTIDE SEQUENCE [LARGE SCALE GENOMIC DNA]</scope>
    <source>
        <strain evidence="4">CHUV0807</strain>
    </source>
</reference>
<evidence type="ECO:0000259" key="2">
    <source>
        <dbReference type="Pfam" id="PF00149"/>
    </source>
</evidence>
<keyword evidence="1" id="KW-1133">Transmembrane helix</keyword>
<keyword evidence="3" id="KW-0378">Hydrolase</keyword>
<accession>A0A1C3H3E1</accession>
<dbReference type="EC" id="3.1.-.-" evidence="3"/>
<dbReference type="Proteomes" id="UP000190837">
    <property type="component" value="Unassembled WGS sequence"/>
</dbReference>
<organism evidence="3 4">
    <name type="scientific">Cardiobacterium hominis</name>
    <dbReference type="NCBI Taxonomy" id="2718"/>
    <lineage>
        <taxon>Bacteria</taxon>
        <taxon>Pseudomonadati</taxon>
        <taxon>Pseudomonadota</taxon>
        <taxon>Gammaproteobacteria</taxon>
        <taxon>Cardiobacteriales</taxon>
        <taxon>Cardiobacteriaceae</taxon>
        <taxon>Cardiobacterium</taxon>
    </lineage>
</organism>
<feature type="transmembrane region" description="Helical" evidence="1">
    <location>
        <begin position="99"/>
        <end position="117"/>
    </location>
</feature>
<evidence type="ECO:0000256" key="1">
    <source>
        <dbReference type="SAM" id="Phobius"/>
    </source>
</evidence>
<feature type="domain" description="Calcineurin-like phosphoesterase" evidence="2">
    <location>
        <begin position="139"/>
        <end position="303"/>
    </location>
</feature>
<evidence type="ECO:0000313" key="4">
    <source>
        <dbReference type="Proteomes" id="UP000190837"/>
    </source>
</evidence>
<dbReference type="RefSeq" id="WP_079539838.1">
    <property type="nucleotide sequence ID" value="NZ_FKLO01000032.1"/>
</dbReference>
<protein>
    <submittedName>
        <fullName evidence="3">Phosphoesterase</fullName>
        <ecNumber evidence="3">3.1.-.-</ecNumber>
    </submittedName>
</protein>
<keyword evidence="1" id="KW-0812">Transmembrane</keyword>
<evidence type="ECO:0000313" key="3">
    <source>
        <dbReference type="EMBL" id="SAM60816.1"/>
    </source>
</evidence>
<dbReference type="PANTHER" id="PTHR31302">
    <property type="entry name" value="TRANSMEMBRANE PROTEIN WITH METALLOPHOSPHOESTERASE DOMAIN-RELATED"/>
    <property type="match status" value="1"/>
</dbReference>
<feature type="transmembrane region" description="Helical" evidence="1">
    <location>
        <begin position="37"/>
        <end position="57"/>
    </location>
</feature>
<dbReference type="InterPro" id="IPR004843">
    <property type="entry name" value="Calcineurin-like_PHP"/>
</dbReference>
<keyword evidence="1" id="KW-0472">Membrane</keyword>
<sequence>MPRWLFAVLVLAVLQLLLWVFARSLRFLWGDTRRRWLTVAVFVAGDGLSLLAFSRLFPPLFIAQAWLLALLWLWFMAAVAGFVLYRCAKPFAPRMATTALRVFLPTAFAALFAWGFFNANSTVVRHYAVALDKPMAQPLRIGVATDLHLDSGFFFGARELDRLAALFAAERVDMILLPGDIINDRPDAFYAEGMAPHLQALRAPLGVFGTLGNHEFYGDADENARALREGGVQVLRDAVAVVADRVVVVGRDDDTNSARPSLAALLKDVRRDLPVLVLDHRPSEILANVQTPMDIQLSGHAHNGQVFPANFIVRALYRLHYGHEQIDSKEIFVSSGYGFWGVPLRLGSRSEVFVIDVTGRKD</sequence>
<proteinExistence type="predicted"/>
<dbReference type="GO" id="GO:0016787">
    <property type="term" value="F:hydrolase activity"/>
    <property type="evidence" value="ECO:0007669"/>
    <property type="project" value="UniProtKB-KW"/>
</dbReference>
<dbReference type="AlphaFoldDB" id="A0A1C3H3E1"/>
<dbReference type="SUPFAM" id="SSF56300">
    <property type="entry name" value="Metallo-dependent phosphatases"/>
    <property type="match status" value="1"/>
</dbReference>
<dbReference type="InterPro" id="IPR051158">
    <property type="entry name" value="Metallophosphoesterase_sf"/>
</dbReference>
<dbReference type="Gene3D" id="3.60.21.10">
    <property type="match status" value="1"/>
</dbReference>
<feature type="transmembrane region" description="Helical" evidence="1">
    <location>
        <begin position="63"/>
        <end position="87"/>
    </location>
</feature>
<feature type="transmembrane region" description="Helical" evidence="1">
    <location>
        <begin position="6"/>
        <end position="25"/>
    </location>
</feature>
<gene>
    <name evidence="3" type="ORF">CHUV0807_0767</name>
</gene>
<dbReference type="EMBL" id="FKLO01000032">
    <property type="protein sequence ID" value="SAM60816.1"/>
    <property type="molecule type" value="Genomic_DNA"/>
</dbReference>
<name>A0A1C3H3E1_9GAMM</name>
<dbReference type="Pfam" id="PF00149">
    <property type="entry name" value="Metallophos"/>
    <property type="match status" value="1"/>
</dbReference>
<dbReference type="PANTHER" id="PTHR31302:SF0">
    <property type="entry name" value="TRANSMEMBRANE PROTEIN WITH METALLOPHOSPHOESTERASE DOMAIN"/>
    <property type="match status" value="1"/>
</dbReference>
<dbReference type="InterPro" id="IPR029052">
    <property type="entry name" value="Metallo-depent_PP-like"/>
</dbReference>